<organism evidence="2">
    <name type="scientific">marine sediment metagenome</name>
    <dbReference type="NCBI Taxonomy" id="412755"/>
    <lineage>
        <taxon>unclassified sequences</taxon>
        <taxon>metagenomes</taxon>
        <taxon>ecological metagenomes</taxon>
    </lineage>
</organism>
<reference evidence="2" key="1">
    <citation type="journal article" date="2014" name="Front. Microbiol.">
        <title>High frequency of phylogenetically diverse reductive dehalogenase-homologous genes in deep subseafloor sedimentary metagenomes.</title>
        <authorList>
            <person name="Kawai M."/>
            <person name="Futagami T."/>
            <person name="Toyoda A."/>
            <person name="Takaki Y."/>
            <person name="Nishi S."/>
            <person name="Hori S."/>
            <person name="Arai W."/>
            <person name="Tsubouchi T."/>
            <person name="Morono Y."/>
            <person name="Uchiyama I."/>
            <person name="Ito T."/>
            <person name="Fujiyama A."/>
            <person name="Inagaki F."/>
            <person name="Takami H."/>
        </authorList>
    </citation>
    <scope>NUCLEOTIDE SEQUENCE</scope>
    <source>
        <strain evidence="2">Expedition CK06-06</strain>
    </source>
</reference>
<protein>
    <submittedName>
        <fullName evidence="2">Uncharacterized protein</fullName>
    </submittedName>
</protein>
<keyword evidence="1" id="KW-0472">Membrane</keyword>
<dbReference type="AlphaFoldDB" id="X1FQV3"/>
<gene>
    <name evidence="2" type="ORF">S03H2_12773</name>
</gene>
<proteinExistence type="predicted"/>
<dbReference type="EMBL" id="BARU01006490">
    <property type="protein sequence ID" value="GAH47367.1"/>
    <property type="molecule type" value="Genomic_DNA"/>
</dbReference>
<accession>X1FQV3</accession>
<comment type="caution">
    <text evidence="2">The sequence shown here is derived from an EMBL/GenBank/DDBJ whole genome shotgun (WGS) entry which is preliminary data.</text>
</comment>
<evidence type="ECO:0000313" key="2">
    <source>
        <dbReference type="EMBL" id="GAH47367.1"/>
    </source>
</evidence>
<keyword evidence="1" id="KW-1133">Transmembrane helix</keyword>
<feature type="transmembrane region" description="Helical" evidence="1">
    <location>
        <begin position="6"/>
        <end position="33"/>
    </location>
</feature>
<name>X1FQV3_9ZZZZ</name>
<evidence type="ECO:0000256" key="1">
    <source>
        <dbReference type="SAM" id="Phobius"/>
    </source>
</evidence>
<sequence length="55" mass="6328">MNFLTMWQFWIGIGIGIFIGSIIGYFVAALCCISGRASRFEEKLEQSLMKDEDYK</sequence>
<keyword evidence="1" id="KW-0812">Transmembrane</keyword>